<dbReference type="GO" id="GO:0015628">
    <property type="term" value="P:protein secretion by the type II secretion system"/>
    <property type="evidence" value="ECO:0007669"/>
    <property type="project" value="InterPro"/>
</dbReference>
<organism evidence="7 8">
    <name type="scientific">Candidatus Nealsonbacteria bacterium CG18_big_fil_WC_8_21_14_2_50_37_10</name>
    <dbReference type="NCBI Taxonomy" id="1974717"/>
    <lineage>
        <taxon>Bacteria</taxon>
        <taxon>Candidatus Nealsoniibacteriota</taxon>
    </lineage>
</organism>
<gene>
    <name evidence="7" type="ORF">COW72_02270</name>
</gene>
<evidence type="ECO:0000313" key="7">
    <source>
        <dbReference type="EMBL" id="PIQ06168.1"/>
    </source>
</evidence>
<dbReference type="Proteomes" id="UP000230778">
    <property type="component" value="Unassembled WGS sequence"/>
</dbReference>
<evidence type="ECO:0000256" key="5">
    <source>
        <dbReference type="ARBA" id="ARBA00023136"/>
    </source>
</evidence>
<keyword evidence="2" id="KW-0488">Methylation</keyword>
<protein>
    <recommendedName>
        <fullName evidence="9">Prepilin-type N-terminal cleavage/methylation domain-containing protein</fullName>
    </recommendedName>
</protein>
<evidence type="ECO:0000313" key="8">
    <source>
        <dbReference type="Proteomes" id="UP000230778"/>
    </source>
</evidence>
<dbReference type="Pfam" id="PF07963">
    <property type="entry name" value="N_methyl"/>
    <property type="match status" value="1"/>
</dbReference>
<dbReference type="GO" id="GO:0016020">
    <property type="term" value="C:membrane"/>
    <property type="evidence" value="ECO:0007669"/>
    <property type="project" value="UniProtKB-SubCell"/>
</dbReference>
<evidence type="ECO:0000256" key="2">
    <source>
        <dbReference type="ARBA" id="ARBA00022481"/>
    </source>
</evidence>
<dbReference type="PRINTS" id="PR00885">
    <property type="entry name" value="BCTERIALGSPH"/>
</dbReference>
<evidence type="ECO:0000256" key="6">
    <source>
        <dbReference type="SAM" id="Phobius"/>
    </source>
</evidence>
<evidence type="ECO:0008006" key="9">
    <source>
        <dbReference type="Google" id="ProtNLM"/>
    </source>
</evidence>
<dbReference type="InterPro" id="IPR002416">
    <property type="entry name" value="T2SS_protein-GspH"/>
</dbReference>
<feature type="transmembrane region" description="Helical" evidence="6">
    <location>
        <begin position="6"/>
        <end position="29"/>
    </location>
</feature>
<accession>A0A2H0FHI4</accession>
<keyword evidence="3 6" id="KW-0812">Transmembrane</keyword>
<dbReference type="NCBIfam" id="TIGR02532">
    <property type="entry name" value="IV_pilin_GFxxxE"/>
    <property type="match status" value="1"/>
</dbReference>
<evidence type="ECO:0000256" key="1">
    <source>
        <dbReference type="ARBA" id="ARBA00004167"/>
    </source>
</evidence>
<keyword evidence="5 6" id="KW-0472">Membrane</keyword>
<dbReference type="InterPro" id="IPR012902">
    <property type="entry name" value="N_methyl_site"/>
</dbReference>
<dbReference type="Gene3D" id="2.60.120.200">
    <property type="match status" value="1"/>
</dbReference>
<name>A0A2H0FHI4_9BACT</name>
<keyword evidence="4 6" id="KW-1133">Transmembrane helix</keyword>
<dbReference type="GO" id="GO:0015627">
    <property type="term" value="C:type II protein secretion system complex"/>
    <property type="evidence" value="ECO:0007669"/>
    <property type="project" value="InterPro"/>
</dbReference>
<comment type="subcellular location">
    <subcellularLocation>
        <location evidence="1">Membrane</location>
        <topology evidence="1">Single-pass membrane protein</topology>
    </subcellularLocation>
</comment>
<feature type="non-terminal residue" evidence="7">
    <location>
        <position position="139"/>
    </location>
</feature>
<reference evidence="7 8" key="1">
    <citation type="submission" date="2017-09" db="EMBL/GenBank/DDBJ databases">
        <title>Depth-based differentiation of microbial function through sediment-hosted aquifers and enrichment of novel symbionts in the deep terrestrial subsurface.</title>
        <authorList>
            <person name="Probst A.J."/>
            <person name="Ladd B."/>
            <person name="Jarett J.K."/>
            <person name="Geller-Mcgrath D.E."/>
            <person name="Sieber C.M."/>
            <person name="Emerson J.B."/>
            <person name="Anantharaman K."/>
            <person name="Thomas B.C."/>
            <person name="Malmstrom R."/>
            <person name="Stieglmeier M."/>
            <person name="Klingl A."/>
            <person name="Woyke T."/>
            <person name="Ryan C.M."/>
            <person name="Banfield J.F."/>
        </authorList>
    </citation>
    <scope>NUCLEOTIDE SEQUENCE [LARGE SCALE GENOMIC DNA]</scope>
    <source>
        <strain evidence="7">CG18_big_fil_WC_8_21_14_2_50_37_10</strain>
    </source>
</reference>
<dbReference type="InterPro" id="IPR013320">
    <property type="entry name" value="ConA-like_dom_sf"/>
</dbReference>
<sequence length="139" mass="14655">MKNRSFTLIELLVVIAIIGLMAIIVLVSLGGVREKARIAAGLEFSSRIQHGLGADAVGIWSFDDQTNPTKDASGYGNHGTIYGDAYFVDDTPHNIVGQGVGRYALSFDGNDYVNLGSPASLALANTTIEAWIKPSSVAG</sequence>
<evidence type="ECO:0000256" key="4">
    <source>
        <dbReference type="ARBA" id="ARBA00022989"/>
    </source>
</evidence>
<comment type="caution">
    <text evidence="7">The sequence shown here is derived from an EMBL/GenBank/DDBJ whole genome shotgun (WGS) entry which is preliminary data.</text>
</comment>
<dbReference type="AlphaFoldDB" id="A0A2H0FHI4"/>
<dbReference type="EMBL" id="PCUC01000121">
    <property type="protein sequence ID" value="PIQ06168.1"/>
    <property type="molecule type" value="Genomic_DNA"/>
</dbReference>
<proteinExistence type="predicted"/>
<dbReference type="SUPFAM" id="SSF49899">
    <property type="entry name" value="Concanavalin A-like lectins/glucanases"/>
    <property type="match status" value="1"/>
</dbReference>
<evidence type="ECO:0000256" key="3">
    <source>
        <dbReference type="ARBA" id="ARBA00022692"/>
    </source>
</evidence>